<protein>
    <submittedName>
        <fullName evidence="1">Uncharacterized protein</fullName>
    </submittedName>
</protein>
<reference evidence="2" key="1">
    <citation type="journal article" date="2012" name="PLoS Genet.">
        <title>The genomes of the fungal plant pathogens Cladosporium fulvum and Dothistroma septosporum reveal adaptation to different hosts and lifestyles but also signatures of common ancestry.</title>
        <authorList>
            <person name="de Wit P.J.G.M."/>
            <person name="van der Burgt A."/>
            <person name="Oekmen B."/>
            <person name="Stergiopoulos I."/>
            <person name="Abd-Elsalam K.A."/>
            <person name="Aerts A.L."/>
            <person name="Bahkali A.H."/>
            <person name="Beenen H.G."/>
            <person name="Chettri P."/>
            <person name="Cox M.P."/>
            <person name="Datema E."/>
            <person name="de Vries R.P."/>
            <person name="Dhillon B."/>
            <person name="Ganley A.R."/>
            <person name="Griffiths S.A."/>
            <person name="Guo Y."/>
            <person name="Hamelin R.C."/>
            <person name="Henrissat B."/>
            <person name="Kabir M.S."/>
            <person name="Jashni M.K."/>
            <person name="Kema G."/>
            <person name="Klaubauf S."/>
            <person name="Lapidus A."/>
            <person name="Levasseur A."/>
            <person name="Lindquist E."/>
            <person name="Mehrabi R."/>
            <person name="Ohm R.A."/>
            <person name="Owen T.J."/>
            <person name="Salamov A."/>
            <person name="Schwelm A."/>
            <person name="Schijlen E."/>
            <person name="Sun H."/>
            <person name="van den Burg H.A."/>
            <person name="van Ham R.C.H.J."/>
            <person name="Zhang S."/>
            <person name="Goodwin S.B."/>
            <person name="Grigoriev I.V."/>
            <person name="Collemare J."/>
            <person name="Bradshaw R.E."/>
        </authorList>
    </citation>
    <scope>NUCLEOTIDE SEQUENCE [LARGE SCALE GENOMIC DNA]</scope>
    <source>
        <strain evidence="2">NZE10 / CBS 128990</strain>
    </source>
</reference>
<sequence>MACVMQMEVHPPNSTTCRTRHSARGGRFGGRAYLARFVWCSSKQRDRVLAAVCPPWPLRRQIPTSTKCPGKHCHFTQIQRCPESTKSSVPTLGLLVPGGRPTASRLTQTCARPVASFSLVDTSLRRKLYSGCVVVCATNLERKSVRLVVLLGHAEKPVSATKSEETCDQIEDRIEKSLELIASAMPRVSPSR</sequence>
<evidence type="ECO:0000313" key="1">
    <source>
        <dbReference type="EMBL" id="EME47857.1"/>
    </source>
</evidence>
<gene>
    <name evidence="1" type="ORF">DOTSEDRAFT_78038</name>
</gene>
<evidence type="ECO:0000313" key="2">
    <source>
        <dbReference type="Proteomes" id="UP000016933"/>
    </source>
</evidence>
<keyword evidence="2" id="KW-1185">Reference proteome</keyword>
<dbReference type="Proteomes" id="UP000016933">
    <property type="component" value="Unassembled WGS sequence"/>
</dbReference>
<dbReference type="EMBL" id="KB446536">
    <property type="protein sequence ID" value="EME47857.1"/>
    <property type="molecule type" value="Genomic_DNA"/>
</dbReference>
<organism evidence="1 2">
    <name type="scientific">Dothistroma septosporum (strain NZE10 / CBS 128990)</name>
    <name type="common">Red band needle blight fungus</name>
    <name type="synonym">Mycosphaerella pini</name>
    <dbReference type="NCBI Taxonomy" id="675120"/>
    <lineage>
        <taxon>Eukaryota</taxon>
        <taxon>Fungi</taxon>
        <taxon>Dikarya</taxon>
        <taxon>Ascomycota</taxon>
        <taxon>Pezizomycotina</taxon>
        <taxon>Dothideomycetes</taxon>
        <taxon>Dothideomycetidae</taxon>
        <taxon>Mycosphaerellales</taxon>
        <taxon>Mycosphaerellaceae</taxon>
        <taxon>Dothistroma</taxon>
    </lineage>
</organism>
<reference evidence="1 2" key="2">
    <citation type="journal article" date="2012" name="PLoS Pathog.">
        <title>Diverse lifestyles and strategies of plant pathogenesis encoded in the genomes of eighteen Dothideomycetes fungi.</title>
        <authorList>
            <person name="Ohm R.A."/>
            <person name="Feau N."/>
            <person name="Henrissat B."/>
            <person name="Schoch C.L."/>
            <person name="Horwitz B.A."/>
            <person name="Barry K.W."/>
            <person name="Condon B.J."/>
            <person name="Copeland A.C."/>
            <person name="Dhillon B."/>
            <person name="Glaser F."/>
            <person name="Hesse C.N."/>
            <person name="Kosti I."/>
            <person name="LaButti K."/>
            <person name="Lindquist E.A."/>
            <person name="Lucas S."/>
            <person name="Salamov A.A."/>
            <person name="Bradshaw R.E."/>
            <person name="Ciuffetti L."/>
            <person name="Hamelin R.C."/>
            <person name="Kema G.H.J."/>
            <person name="Lawrence C."/>
            <person name="Scott J.A."/>
            <person name="Spatafora J.W."/>
            <person name="Turgeon B.G."/>
            <person name="de Wit P.J.G.M."/>
            <person name="Zhong S."/>
            <person name="Goodwin S.B."/>
            <person name="Grigoriev I.V."/>
        </authorList>
    </citation>
    <scope>NUCLEOTIDE SEQUENCE [LARGE SCALE GENOMIC DNA]</scope>
    <source>
        <strain evidence="2">NZE10 / CBS 128990</strain>
    </source>
</reference>
<accession>N1PWR4</accession>
<name>N1PWR4_DOTSN</name>
<proteinExistence type="predicted"/>
<dbReference type="HOGENOM" id="CLU_1415127_0_0_1"/>
<dbReference type="AlphaFoldDB" id="N1PWR4"/>